<dbReference type="GO" id="GO:0005886">
    <property type="term" value="C:plasma membrane"/>
    <property type="evidence" value="ECO:0007669"/>
    <property type="project" value="TreeGrafter"/>
</dbReference>
<dbReference type="EMBL" id="JXBY01000016">
    <property type="protein sequence ID" value="KJY56346.1"/>
    <property type="molecule type" value="Genomic_DNA"/>
</dbReference>
<keyword evidence="4 7" id="KW-0812">Transmembrane</keyword>
<feature type="transmembrane region" description="Helical" evidence="7">
    <location>
        <begin position="269"/>
        <end position="293"/>
    </location>
</feature>
<evidence type="ECO:0000256" key="3">
    <source>
        <dbReference type="ARBA" id="ARBA00022679"/>
    </source>
</evidence>
<proteinExistence type="predicted"/>
<evidence type="ECO:0000256" key="4">
    <source>
        <dbReference type="ARBA" id="ARBA00022692"/>
    </source>
</evidence>
<dbReference type="PANTHER" id="PTHR48090">
    <property type="entry name" value="UNDECAPRENYL-PHOSPHATE 4-DEOXY-4-FORMAMIDO-L-ARABINOSE TRANSFERASE-RELATED"/>
    <property type="match status" value="1"/>
</dbReference>
<dbReference type="PATRIC" id="fig|1218493.3.peg.698"/>
<dbReference type="HOGENOM" id="CLU_033536_0_1_9"/>
<dbReference type="CDD" id="cd04187">
    <property type="entry name" value="DPM1_like_bac"/>
    <property type="match status" value="1"/>
</dbReference>
<dbReference type="RefSeq" id="WP_045927815.1">
    <property type="nucleotide sequence ID" value="NZ_JBHSZS010000009.1"/>
</dbReference>
<dbReference type="InterPro" id="IPR029044">
    <property type="entry name" value="Nucleotide-diphossugar_trans"/>
</dbReference>
<dbReference type="Proteomes" id="UP000033533">
    <property type="component" value="Unassembled WGS sequence"/>
</dbReference>
<dbReference type="Pfam" id="PF00535">
    <property type="entry name" value="Glycos_transf_2"/>
    <property type="match status" value="1"/>
</dbReference>
<dbReference type="STRING" id="1218493.JF76_06540"/>
<evidence type="ECO:0000259" key="8">
    <source>
        <dbReference type="Pfam" id="PF00535"/>
    </source>
</evidence>
<dbReference type="OrthoDB" id="9807778at2"/>
<evidence type="ECO:0000256" key="2">
    <source>
        <dbReference type="ARBA" id="ARBA00022676"/>
    </source>
</evidence>
<evidence type="ECO:0000256" key="6">
    <source>
        <dbReference type="ARBA" id="ARBA00023136"/>
    </source>
</evidence>
<dbReference type="InterPro" id="IPR050256">
    <property type="entry name" value="Glycosyltransferase_2"/>
</dbReference>
<dbReference type="SUPFAM" id="SSF53448">
    <property type="entry name" value="Nucleotide-diphospho-sugar transferases"/>
    <property type="match status" value="1"/>
</dbReference>
<dbReference type="Gene3D" id="3.90.550.10">
    <property type="entry name" value="Spore Coat Polysaccharide Biosynthesis Protein SpsA, Chain A"/>
    <property type="match status" value="1"/>
</dbReference>
<sequence length="319" mass="35967">MKKGKLCIVVPCYNEQQVLPKSEPIFKKVIERLIGDHQVAETSQVVFVDDGSTDKTWLLIKQYSNEEHVSGLKLSRNFGHQAAIFAGMSAVSDADMVVTIDSDLQDDPNVIIKMVAKYYEGAQVVYGVRNNRQTDSRFKRISAKIFYKLMNCLGVKMIPDAADFRLLSHQAVVTLINYPERNLFLRGLVPLIGFPSAKVYYKRTERVAGKSKYPLRKMINLALDGITSFSIVPIRLIMNLGLLIVLIALILLIYTFIQNAKGNTVSGWSSLMISIWALGGVQLICISIIGEYVGKIFKEVKKRPRYTIEKDLYHKNNAD</sequence>
<feature type="domain" description="Glycosyltransferase 2-like" evidence="8">
    <location>
        <begin position="7"/>
        <end position="167"/>
    </location>
</feature>
<keyword evidence="6 7" id="KW-0472">Membrane</keyword>
<dbReference type="InterPro" id="IPR001173">
    <property type="entry name" value="Glyco_trans_2-like"/>
</dbReference>
<reference evidence="9 10" key="1">
    <citation type="submission" date="2014-12" db="EMBL/GenBank/DDBJ databases">
        <title>Comparative genomics of the lactic acid bacteria isolated from the honey bee gut.</title>
        <authorList>
            <person name="Ellegaard K.M."/>
            <person name="Tamarit D."/>
            <person name="Javelind E."/>
            <person name="Olofsson T."/>
            <person name="Andersson S.G."/>
            <person name="Vasquez A."/>
        </authorList>
    </citation>
    <scope>NUCLEOTIDE SEQUENCE [LARGE SCALE GENOMIC DNA]</scope>
    <source>
        <strain evidence="9 10">Biut2</strain>
    </source>
</reference>
<name>A0A0F4LFK1_9LACO</name>
<dbReference type="PANTHER" id="PTHR48090:SF1">
    <property type="entry name" value="PROPHAGE BACTOPRENOL GLUCOSYL TRANSFERASE HOMOLOG"/>
    <property type="match status" value="1"/>
</dbReference>
<comment type="caution">
    <text evidence="9">The sequence shown here is derived from an EMBL/GenBank/DDBJ whole genome shotgun (WGS) entry which is preliminary data.</text>
</comment>
<keyword evidence="5 7" id="KW-1133">Transmembrane helix</keyword>
<keyword evidence="2" id="KW-0328">Glycosyltransferase</keyword>
<protein>
    <submittedName>
        <fullName evidence="9">Glycosyltransferase</fullName>
    </submittedName>
</protein>
<organism evidence="9 10">
    <name type="scientific">Lactobacillus kullabergensis</name>
    <dbReference type="NCBI Taxonomy" id="1218493"/>
    <lineage>
        <taxon>Bacteria</taxon>
        <taxon>Bacillati</taxon>
        <taxon>Bacillota</taxon>
        <taxon>Bacilli</taxon>
        <taxon>Lactobacillales</taxon>
        <taxon>Lactobacillaceae</taxon>
        <taxon>Lactobacillus</taxon>
    </lineage>
</organism>
<comment type="subcellular location">
    <subcellularLocation>
        <location evidence="1">Membrane</location>
        <topology evidence="1">Multi-pass membrane protein</topology>
    </subcellularLocation>
</comment>
<evidence type="ECO:0000256" key="7">
    <source>
        <dbReference type="SAM" id="Phobius"/>
    </source>
</evidence>
<evidence type="ECO:0000313" key="10">
    <source>
        <dbReference type="Proteomes" id="UP000033533"/>
    </source>
</evidence>
<evidence type="ECO:0000313" key="9">
    <source>
        <dbReference type="EMBL" id="KJY56346.1"/>
    </source>
</evidence>
<feature type="transmembrane region" description="Helical" evidence="7">
    <location>
        <begin position="236"/>
        <end position="257"/>
    </location>
</feature>
<dbReference type="GO" id="GO:0016757">
    <property type="term" value="F:glycosyltransferase activity"/>
    <property type="evidence" value="ECO:0007669"/>
    <property type="project" value="UniProtKB-KW"/>
</dbReference>
<dbReference type="AlphaFoldDB" id="A0A0F4LFK1"/>
<evidence type="ECO:0000256" key="5">
    <source>
        <dbReference type="ARBA" id="ARBA00022989"/>
    </source>
</evidence>
<gene>
    <name evidence="9" type="ORF">JF76_06540</name>
</gene>
<accession>A0A0F4LFK1</accession>
<evidence type="ECO:0000256" key="1">
    <source>
        <dbReference type="ARBA" id="ARBA00004141"/>
    </source>
</evidence>
<keyword evidence="3 9" id="KW-0808">Transferase</keyword>